<accession>A0A812TZG7</accession>
<dbReference type="AlphaFoldDB" id="A0A812TZG7"/>
<keyword evidence="3" id="KW-1185">Reference proteome</keyword>
<proteinExistence type="predicted"/>
<dbReference type="Proteomes" id="UP000649617">
    <property type="component" value="Unassembled WGS sequence"/>
</dbReference>
<evidence type="ECO:0000313" key="3">
    <source>
        <dbReference type="Proteomes" id="UP000649617"/>
    </source>
</evidence>
<evidence type="ECO:0000256" key="1">
    <source>
        <dbReference type="SAM" id="MobiDB-lite"/>
    </source>
</evidence>
<feature type="region of interest" description="Disordered" evidence="1">
    <location>
        <begin position="1"/>
        <end position="28"/>
    </location>
</feature>
<dbReference type="EMBL" id="CAJNIZ010034947">
    <property type="protein sequence ID" value="CAE7556430.1"/>
    <property type="molecule type" value="Genomic_DNA"/>
</dbReference>
<evidence type="ECO:0000313" key="2">
    <source>
        <dbReference type="EMBL" id="CAE7556430.1"/>
    </source>
</evidence>
<organism evidence="2 3">
    <name type="scientific">Symbiodinium pilosum</name>
    <name type="common">Dinoflagellate</name>
    <dbReference type="NCBI Taxonomy" id="2952"/>
    <lineage>
        <taxon>Eukaryota</taxon>
        <taxon>Sar</taxon>
        <taxon>Alveolata</taxon>
        <taxon>Dinophyceae</taxon>
        <taxon>Suessiales</taxon>
        <taxon>Symbiodiniaceae</taxon>
        <taxon>Symbiodinium</taxon>
    </lineage>
</organism>
<name>A0A812TZG7_SYMPI</name>
<gene>
    <name evidence="2" type="ORF">SPIL2461_LOCUS14813</name>
</gene>
<sequence>MGSDERARKKAKIAPAPPADDALGGLYDFLPPPDPVKDEAAKAAAVKNHLSRPALPPPVKSRVIFLDVDGVILPAGSIDMIVVDGVTLPAKSHVKESDFSAQAMGSLRAIVQQTGATIVLSSEWRRGEDLKSSINAVLKSQDIPAIRDSTPIFQPRPEIQKVNAIYAWCERRAREIGKWLKDHPEVTAWVALDDLDFDWADSLRQAGTPWMKVRSVHTNDRICLTDADAADAVRILLNPPADPKVPQRPISLQARCSSNNVGIQQSSVLSTTSCSRSQMARLGLRPCLDTNRSCDNSNHCQQYSNTSNNSTSM</sequence>
<comment type="caution">
    <text evidence="2">The sequence shown here is derived from an EMBL/GenBank/DDBJ whole genome shotgun (WGS) entry which is preliminary data.</text>
</comment>
<reference evidence="2" key="1">
    <citation type="submission" date="2021-02" db="EMBL/GenBank/DDBJ databases">
        <authorList>
            <person name="Dougan E. K."/>
            <person name="Rhodes N."/>
            <person name="Thang M."/>
            <person name="Chan C."/>
        </authorList>
    </citation>
    <scope>NUCLEOTIDE SEQUENCE</scope>
</reference>
<dbReference type="OrthoDB" id="410307at2759"/>
<dbReference type="Pfam" id="PF18143">
    <property type="entry name" value="HAD_SAK_2"/>
    <property type="match status" value="1"/>
</dbReference>
<protein>
    <submittedName>
        <fullName evidence="2">Uncharacterized protein</fullName>
    </submittedName>
</protein>